<evidence type="ECO:0000313" key="1">
    <source>
        <dbReference type="EMBL" id="PMB67642.1"/>
    </source>
</evidence>
<name>A0A2N6NK45_BEABA</name>
<accession>A0A2N6NK45</accession>
<protein>
    <submittedName>
        <fullName evidence="1">Uncharacterized protein</fullName>
    </submittedName>
</protein>
<organism evidence="1 2">
    <name type="scientific">Beauveria bassiana</name>
    <name type="common">White muscardine disease fungus</name>
    <name type="synonym">Tritirachium shiotae</name>
    <dbReference type="NCBI Taxonomy" id="176275"/>
    <lineage>
        <taxon>Eukaryota</taxon>
        <taxon>Fungi</taxon>
        <taxon>Dikarya</taxon>
        <taxon>Ascomycota</taxon>
        <taxon>Pezizomycotina</taxon>
        <taxon>Sordariomycetes</taxon>
        <taxon>Hypocreomycetidae</taxon>
        <taxon>Hypocreales</taxon>
        <taxon>Cordycipitaceae</taxon>
        <taxon>Beauveria</taxon>
    </lineage>
</organism>
<evidence type="ECO:0000313" key="2">
    <source>
        <dbReference type="Proteomes" id="UP000235728"/>
    </source>
</evidence>
<reference evidence="1 2" key="1">
    <citation type="journal article" date="2016" name="Appl. Microbiol. Biotechnol.">
        <title>Characterization of T-DNA insertion mutants with decreased virulence in the entomopathogenic fungus Beauveria bassiana JEF-007.</title>
        <authorList>
            <person name="Kim S."/>
            <person name="Lee S.J."/>
            <person name="Nai Y.S."/>
            <person name="Yu J.S."/>
            <person name="Lee M.R."/>
            <person name="Yang Y.T."/>
            <person name="Kim J.S."/>
        </authorList>
    </citation>
    <scope>NUCLEOTIDE SEQUENCE [LARGE SCALE GENOMIC DNA]</scope>
    <source>
        <strain evidence="1 2">JEF-007</strain>
    </source>
</reference>
<dbReference type="AlphaFoldDB" id="A0A2N6NK45"/>
<sequence>MRWFTADATYTSDMKDAHAEANSALHGMASASRHNSIIAAANRWNMVPLSTLTSRSTDSGAIDECAAIFKIRSFRGGREASCL</sequence>
<comment type="caution">
    <text evidence="1">The sequence shown here is derived from an EMBL/GenBank/DDBJ whole genome shotgun (WGS) entry which is preliminary data.</text>
</comment>
<proteinExistence type="predicted"/>
<gene>
    <name evidence="1" type="ORF">BM221_005810</name>
</gene>
<dbReference type="EMBL" id="MRVG01000006">
    <property type="protein sequence ID" value="PMB67642.1"/>
    <property type="molecule type" value="Genomic_DNA"/>
</dbReference>
<dbReference type="Proteomes" id="UP000235728">
    <property type="component" value="Unassembled WGS sequence"/>
</dbReference>